<dbReference type="GO" id="GO:0016746">
    <property type="term" value="F:acyltransferase activity"/>
    <property type="evidence" value="ECO:0007669"/>
    <property type="project" value="UniProtKB-KW"/>
</dbReference>
<reference evidence="15 16" key="1">
    <citation type="submission" date="2019-05" db="EMBL/GenBank/DDBJ databases">
        <title>Sulfitobacter sabulilitoris sp. nov., isolated from a marine sand.</title>
        <authorList>
            <person name="Yoon J.-H."/>
        </authorList>
    </citation>
    <scope>NUCLEOTIDE SEQUENCE [LARGE SCALE GENOMIC DNA]</scope>
    <source>
        <strain evidence="15 16">HSMS-29</strain>
    </source>
</reference>
<evidence type="ECO:0000256" key="1">
    <source>
        <dbReference type="ARBA" id="ARBA00004651"/>
    </source>
</evidence>
<dbReference type="OrthoDB" id="139172at2"/>
<feature type="transmembrane region" description="Helical" evidence="14">
    <location>
        <begin position="145"/>
        <end position="166"/>
    </location>
</feature>
<evidence type="ECO:0000256" key="2">
    <source>
        <dbReference type="ARBA" id="ARBA00005182"/>
    </source>
</evidence>
<keyword evidence="10 13" id="KW-0472">Membrane</keyword>
<dbReference type="GO" id="GO:0005886">
    <property type="term" value="C:plasma membrane"/>
    <property type="evidence" value="ECO:0007669"/>
    <property type="project" value="UniProtKB-SubCell"/>
</dbReference>
<name>A0A5S3PNL9_9RHOB</name>
<evidence type="ECO:0000256" key="14">
    <source>
        <dbReference type="SAM" id="Phobius"/>
    </source>
</evidence>
<evidence type="ECO:0000256" key="7">
    <source>
        <dbReference type="ARBA" id="ARBA00022692"/>
    </source>
</evidence>
<dbReference type="InterPro" id="IPR028362">
    <property type="entry name" value="AlgI"/>
</dbReference>
<feature type="transmembrane region" description="Helical" evidence="14">
    <location>
        <begin position="48"/>
        <end position="65"/>
    </location>
</feature>
<keyword evidence="7 14" id="KW-0812">Transmembrane</keyword>
<evidence type="ECO:0000256" key="10">
    <source>
        <dbReference type="ARBA" id="ARBA00023136"/>
    </source>
</evidence>
<dbReference type="PANTHER" id="PTHR13285:SF23">
    <property type="entry name" value="TEICHOIC ACID D-ALANYLTRANSFERASE"/>
    <property type="match status" value="1"/>
</dbReference>
<dbReference type="Proteomes" id="UP000309550">
    <property type="component" value="Unassembled WGS sequence"/>
</dbReference>
<dbReference type="InterPro" id="IPR051085">
    <property type="entry name" value="MB_O-acyltransferase"/>
</dbReference>
<dbReference type="RefSeq" id="WP_138661359.1">
    <property type="nucleotide sequence ID" value="NZ_VANS01000001.1"/>
</dbReference>
<dbReference type="PIRSF" id="PIRSF500217">
    <property type="entry name" value="AlgI"/>
    <property type="match status" value="1"/>
</dbReference>
<dbReference type="PANTHER" id="PTHR13285">
    <property type="entry name" value="ACYLTRANSFERASE"/>
    <property type="match status" value="1"/>
</dbReference>
<organism evidence="15 16">
    <name type="scientific">Sulfitobacter sabulilitoris</name>
    <dbReference type="NCBI Taxonomy" id="2562655"/>
    <lineage>
        <taxon>Bacteria</taxon>
        <taxon>Pseudomonadati</taxon>
        <taxon>Pseudomonadota</taxon>
        <taxon>Alphaproteobacteria</taxon>
        <taxon>Rhodobacterales</taxon>
        <taxon>Roseobacteraceae</taxon>
        <taxon>Sulfitobacter</taxon>
    </lineage>
</organism>
<evidence type="ECO:0000256" key="11">
    <source>
        <dbReference type="ARBA" id="ARBA00023315"/>
    </source>
</evidence>
<comment type="subcellular location">
    <subcellularLocation>
        <location evidence="1">Cell membrane</location>
        <topology evidence="1">Multi-pass membrane protein</topology>
    </subcellularLocation>
</comment>
<feature type="transmembrane region" description="Helical" evidence="14">
    <location>
        <begin position="397"/>
        <end position="423"/>
    </location>
</feature>
<feature type="transmembrane region" description="Helical" evidence="14">
    <location>
        <begin position="77"/>
        <end position="94"/>
    </location>
</feature>
<evidence type="ECO:0000256" key="8">
    <source>
        <dbReference type="ARBA" id="ARBA00022841"/>
    </source>
</evidence>
<evidence type="ECO:0000313" key="16">
    <source>
        <dbReference type="Proteomes" id="UP000309550"/>
    </source>
</evidence>
<dbReference type="GO" id="GO:0042121">
    <property type="term" value="P:alginic acid biosynthetic process"/>
    <property type="evidence" value="ECO:0007669"/>
    <property type="project" value="UniProtKB-KW"/>
</dbReference>
<feature type="transmembrane region" description="Helical" evidence="14">
    <location>
        <begin position="355"/>
        <end position="376"/>
    </location>
</feature>
<evidence type="ECO:0000256" key="9">
    <source>
        <dbReference type="ARBA" id="ARBA00022989"/>
    </source>
</evidence>
<evidence type="ECO:0000256" key="6">
    <source>
        <dbReference type="ARBA" id="ARBA00022679"/>
    </source>
</evidence>
<protein>
    <recommendedName>
        <fullName evidence="4">Probable alginate O-acetylase AlgI</fullName>
    </recommendedName>
    <alternativeName>
        <fullName evidence="12">Alginate biosynthesis protein AlgI</fullName>
    </alternativeName>
</protein>
<comment type="pathway">
    <text evidence="2">Glycan biosynthesis; alginate biosynthesis.</text>
</comment>
<dbReference type="PIRSF" id="PIRSF016636">
    <property type="entry name" value="AlgI_DltB"/>
    <property type="match status" value="1"/>
</dbReference>
<feature type="transmembrane region" description="Helical" evidence="14">
    <location>
        <begin position="312"/>
        <end position="335"/>
    </location>
</feature>
<evidence type="ECO:0000256" key="3">
    <source>
        <dbReference type="ARBA" id="ARBA00010323"/>
    </source>
</evidence>
<keyword evidence="9 14" id="KW-1133">Transmembrane helix</keyword>
<evidence type="ECO:0000256" key="4">
    <source>
        <dbReference type="ARBA" id="ARBA00016084"/>
    </source>
</evidence>
<gene>
    <name evidence="15" type="ORF">FDT80_06410</name>
</gene>
<keyword evidence="16" id="KW-1185">Reference proteome</keyword>
<feature type="transmembrane region" description="Helical" evidence="14">
    <location>
        <begin position="215"/>
        <end position="239"/>
    </location>
</feature>
<evidence type="ECO:0000313" key="15">
    <source>
        <dbReference type="EMBL" id="TMM55190.1"/>
    </source>
</evidence>
<keyword evidence="6 13" id="KW-0808">Transferase</keyword>
<evidence type="ECO:0000256" key="5">
    <source>
        <dbReference type="ARBA" id="ARBA00022475"/>
    </source>
</evidence>
<evidence type="ECO:0000256" key="12">
    <source>
        <dbReference type="ARBA" id="ARBA00031030"/>
    </source>
</evidence>
<proteinExistence type="inferred from homology"/>
<dbReference type="AlphaFoldDB" id="A0A5S3PNL9"/>
<dbReference type="EMBL" id="VANS01000001">
    <property type="protein sequence ID" value="TMM55190.1"/>
    <property type="molecule type" value="Genomic_DNA"/>
</dbReference>
<dbReference type="InterPro" id="IPR024194">
    <property type="entry name" value="Ac/AlaTfrase_AlgI/DltB"/>
</dbReference>
<accession>A0A5S3PNL9</accession>
<dbReference type="InterPro" id="IPR004299">
    <property type="entry name" value="MBOAT_fam"/>
</dbReference>
<keyword evidence="11 13" id="KW-0012">Acyltransferase</keyword>
<comment type="caution">
    <text evidence="15">The sequence shown here is derived from an EMBL/GenBank/DDBJ whole genome shotgun (WGS) entry which is preliminary data.</text>
</comment>
<dbReference type="Pfam" id="PF03062">
    <property type="entry name" value="MBOAT"/>
    <property type="match status" value="1"/>
</dbReference>
<keyword evidence="8" id="KW-0016">Alginate biosynthesis</keyword>
<comment type="similarity">
    <text evidence="3 13">Belongs to the membrane-bound acyltransferase family.</text>
</comment>
<evidence type="ECO:0000256" key="13">
    <source>
        <dbReference type="PIRNR" id="PIRNR016636"/>
    </source>
</evidence>
<feature type="transmembrane region" description="Helical" evidence="14">
    <location>
        <begin position="443"/>
        <end position="463"/>
    </location>
</feature>
<sequence length="474" mass="51805">MLFASLTFLIGFLPVALAGAMLSARFFGTRGAVGFLSAASFVFYGWHYPPYVVLLAGAIGVNYLLARRIHRRKSKGMATIAVAVNLGLLGWFKYAGFMAEMVTAISGANVGLPAIVLPLGISFFTFQQIAYLVDIYQGKARPGALMNYVFLISFFPQLIAGPIVHHREVIPQLSQDRFARFHAEDVAAGLLLFCIGLAKKVLLADSLAQGADGLFAAQALGVGISALESWLGMICYTFQIYFDFSGYSDMALGLGLIFGLKLPENFRSPYKSLNIIDFWRRWNITLSTFLRDYLYLPLGGNQKGPVRRYVNLWIVMLLGGLWHGAGLQFVVWGALHGFYLTVNHIWVRHSGVALPRAAGLGLTFVCVVVAWVFFRAGDFAQAFAILRAMTGGSAPPLFALEIFAAADLLIAIVLLSSLIVWFAPNSYDLVDRFNRGALPPSRATALVQTAGVLAAAAMFKLYASGSYAFIYFQF</sequence>
<keyword evidence="5 13" id="KW-1003">Cell membrane</keyword>